<keyword evidence="3" id="KW-1185">Reference proteome</keyword>
<comment type="caution">
    <text evidence="1">The sequence shown here is derived from an EMBL/GenBank/DDBJ whole genome shotgun (WGS) entry which is preliminary data.</text>
</comment>
<dbReference type="EMBL" id="JARAWP010000021">
    <property type="protein sequence ID" value="MDX3022444.1"/>
    <property type="molecule type" value="Genomic_DNA"/>
</dbReference>
<dbReference type="Proteomes" id="UP001282288">
    <property type="component" value="Unassembled WGS sequence"/>
</dbReference>
<gene>
    <name evidence="1" type="ORF">PV399_30385</name>
    <name evidence="2" type="ORF">PV666_31890</name>
</gene>
<proteinExistence type="predicted"/>
<dbReference type="RefSeq" id="WP_010353866.1">
    <property type="nucleotide sequence ID" value="NZ_CP122369.1"/>
</dbReference>
<name>A0AAP6BFY6_9ACTN</name>
<evidence type="ECO:0000313" key="2">
    <source>
        <dbReference type="EMBL" id="MDX3022444.1"/>
    </source>
</evidence>
<sequence length="71" mass="8081">MRDATGKLRIPDVPDLLREVALLREHLDLIATTTDRPRELEEHRSGIELRLRIIEAASLRARETGGGIVIW</sequence>
<dbReference type="GeneID" id="69811115"/>
<protein>
    <submittedName>
        <fullName evidence="1">Uncharacterized protein</fullName>
    </submittedName>
</protein>
<evidence type="ECO:0000313" key="3">
    <source>
        <dbReference type="Proteomes" id="UP001272987"/>
    </source>
</evidence>
<accession>A0AAP6BFY6</accession>
<organism evidence="1 4">
    <name type="scientific">Streptomyces acidiscabies</name>
    <dbReference type="NCBI Taxonomy" id="42234"/>
    <lineage>
        <taxon>Bacteria</taxon>
        <taxon>Bacillati</taxon>
        <taxon>Actinomycetota</taxon>
        <taxon>Actinomycetes</taxon>
        <taxon>Kitasatosporales</taxon>
        <taxon>Streptomycetaceae</taxon>
        <taxon>Streptomyces</taxon>
    </lineage>
</organism>
<dbReference type="AlphaFoldDB" id="A0AAP6BFY6"/>
<evidence type="ECO:0000313" key="4">
    <source>
        <dbReference type="Proteomes" id="UP001282288"/>
    </source>
</evidence>
<dbReference type="Proteomes" id="UP001272987">
    <property type="component" value="Unassembled WGS sequence"/>
</dbReference>
<dbReference type="EMBL" id="JARAWC010000026">
    <property type="protein sequence ID" value="MDX2964002.1"/>
    <property type="molecule type" value="Genomic_DNA"/>
</dbReference>
<reference evidence="1 3" key="1">
    <citation type="journal article" date="2023" name="Microb. Genom.">
        <title>Mesoterricola silvestris gen. nov., sp. nov., Mesoterricola sediminis sp. nov., Geothrix oryzae sp. nov., Geothrix edaphica sp. nov., Geothrix rubra sp. nov., and Geothrix limicola sp. nov., six novel members of Acidobacteriota isolated from soils.</title>
        <authorList>
            <person name="Weisberg A.J."/>
            <person name="Pearce E."/>
            <person name="Kramer C.G."/>
            <person name="Chang J.H."/>
            <person name="Clarke C.R."/>
        </authorList>
    </citation>
    <scope>NUCLEOTIDE SEQUENCE</scope>
    <source>
        <strain evidence="2 3">NB05-1H</strain>
        <strain evidence="1">NRRL_B-16521</strain>
    </source>
</reference>
<evidence type="ECO:0000313" key="1">
    <source>
        <dbReference type="EMBL" id="MDX2964002.1"/>
    </source>
</evidence>